<comment type="caution">
    <text evidence="1">The sequence shown here is derived from an EMBL/GenBank/DDBJ whole genome shotgun (WGS) entry which is preliminary data.</text>
</comment>
<gene>
    <name evidence="1" type="ORF">BK741_07275</name>
</gene>
<dbReference type="Proteomes" id="UP000195120">
    <property type="component" value="Unassembled WGS sequence"/>
</dbReference>
<dbReference type="RefSeq" id="WP_086401072.1">
    <property type="nucleotide sequence ID" value="NZ_MOOP01000037.1"/>
</dbReference>
<sequence length="64" mass="7528">MDKKLFYNSKEVQAMLGLGCIRTAQIRIKAMNDELRTKGYWVERGKVPVSFFHEKYPYVEREGA</sequence>
<dbReference type="AlphaFoldDB" id="A0A9X6QRA3"/>
<evidence type="ECO:0000313" key="2">
    <source>
        <dbReference type="Proteomes" id="UP000195120"/>
    </source>
</evidence>
<organism evidence="1 2">
    <name type="scientific">Bacillus thuringiensis serovar iberica</name>
    <dbReference type="NCBI Taxonomy" id="180866"/>
    <lineage>
        <taxon>Bacteria</taxon>
        <taxon>Bacillati</taxon>
        <taxon>Bacillota</taxon>
        <taxon>Bacilli</taxon>
        <taxon>Bacillales</taxon>
        <taxon>Bacillaceae</taxon>
        <taxon>Bacillus</taxon>
        <taxon>Bacillus cereus group</taxon>
    </lineage>
</organism>
<name>A0A9X6QRA3_BACTU</name>
<protein>
    <submittedName>
        <fullName evidence="1">Uncharacterized protein</fullName>
    </submittedName>
</protein>
<dbReference type="EMBL" id="MOOP01000037">
    <property type="protein sequence ID" value="OUB51664.1"/>
    <property type="molecule type" value="Genomic_DNA"/>
</dbReference>
<reference evidence="1 2" key="1">
    <citation type="submission" date="2016-10" db="EMBL/GenBank/DDBJ databases">
        <title>Comparative genomics of Bacillus thuringiensis reveals a path to pathogens against multiple invertebrate hosts.</title>
        <authorList>
            <person name="Zheng J."/>
            <person name="Gao Q."/>
            <person name="Liu H."/>
            <person name="Peng D."/>
            <person name="Ruan L."/>
            <person name="Sun M."/>
        </authorList>
    </citation>
    <scope>NUCLEOTIDE SEQUENCE [LARGE SCALE GENOMIC DNA]</scope>
    <source>
        <strain evidence="1">BGSC 4BW1</strain>
    </source>
</reference>
<evidence type="ECO:0000313" key="1">
    <source>
        <dbReference type="EMBL" id="OUB51664.1"/>
    </source>
</evidence>
<proteinExistence type="predicted"/>
<accession>A0A9X6QRA3</accession>